<evidence type="ECO:0000256" key="1">
    <source>
        <dbReference type="SAM" id="Phobius"/>
    </source>
</evidence>
<proteinExistence type="predicted"/>
<gene>
    <name evidence="3" type="ORF">UFOPK3342_00102</name>
</gene>
<sequence>MQINIDKKTGALLGIIIVLIAIIGLGMARNGDNRLFGMHGHEMMDSDKAERTMDLSGAEVMFLQMMIPHHQQAVDISNLAISKSKDSELIALATNIRDGQSAEIIQMKSWLAQADADMDMGHSMGDSMGGMLSEDELATLESASEKDFNLLWLQGMTNHHDGALHMSEMIEDATNLEIESFGKNIVSTQSAQIEQMKLMIKRLSNS</sequence>
<name>A0A6J7CGB1_9ZZZZ</name>
<feature type="transmembrane region" description="Helical" evidence="1">
    <location>
        <begin position="12"/>
        <end position="28"/>
    </location>
</feature>
<accession>A0A6J7CGB1</accession>
<feature type="domain" description="DUF305" evidence="2">
    <location>
        <begin position="59"/>
        <end position="199"/>
    </location>
</feature>
<evidence type="ECO:0000313" key="3">
    <source>
        <dbReference type="EMBL" id="CAB4855818.1"/>
    </source>
</evidence>
<dbReference type="Pfam" id="PF03713">
    <property type="entry name" value="DUF305"/>
    <property type="match status" value="1"/>
</dbReference>
<keyword evidence="1" id="KW-0472">Membrane</keyword>
<protein>
    <submittedName>
        <fullName evidence="3">Unannotated protein</fullName>
    </submittedName>
</protein>
<organism evidence="3">
    <name type="scientific">freshwater metagenome</name>
    <dbReference type="NCBI Taxonomy" id="449393"/>
    <lineage>
        <taxon>unclassified sequences</taxon>
        <taxon>metagenomes</taxon>
        <taxon>ecological metagenomes</taxon>
    </lineage>
</organism>
<dbReference type="AlphaFoldDB" id="A0A6J7CGB1"/>
<dbReference type="InterPro" id="IPR012347">
    <property type="entry name" value="Ferritin-like"/>
</dbReference>
<dbReference type="InterPro" id="IPR005183">
    <property type="entry name" value="DUF305_CopM-like"/>
</dbReference>
<reference evidence="3" key="1">
    <citation type="submission" date="2020-05" db="EMBL/GenBank/DDBJ databases">
        <authorList>
            <person name="Chiriac C."/>
            <person name="Salcher M."/>
            <person name="Ghai R."/>
            <person name="Kavagutti S V."/>
        </authorList>
    </citation>
    <scope>NUCLEOTIDE SEQUENCE</scope>
</reference>
<dbReference type="PANTHER" id="PTHR36933:SF1">
    <property type="entry name" value="SLL0788 PROTEIN"/>
    <property type="match status" value="1"/>
</dbReference>
<evidence type="ECO:0000259" key="2">
    <source>
        <dbReference type="Pfam" id="PF03713"/>
    </source>
</evidence>
<dbReference type="Gene3D" id="1.20.1260.10">
    <property type="match status" value="1"/>
</dbReference>
<keyword evidence="1" id="KW-1133">Transmembrane helix</keyword>
<keyword evidence="1" id="KW-0812">Transmembrane</keyword>
<dbReference type="EMBL" id="CAFBLH010000002">
    <property type="protein sequence ID" value="CAB4855818.1"/>
    <property type="molecule type" value="Genomic_DNA"/>
</dbReference>
<dbReference type="PANTHER" id="PTHR36933">
    <property type="entry name" value="SLL0788 PROTEIN"/>
    <property type="match status" value="1"/>
</dbReference>